<dbReference type="CDD" id="cd00207">
    <property type="entry name" value="fer2"/>
    <property type="match status" value="1"/>
</dbReference>
<evidence type="ECO:0000256" key="1">
    <source>
        <dbReference type="ARBA" id="ARBA00007874"/>
    </source>
</evidence>
<reference evidence="10" key="1">
    <citation type="submission" date="2020-12" db="EMBL/GenBank/DDBJ databases">
        <title>Marinomonas arctica sp. nov., a psychrotolerant bacterium isolated from the Arctic.</title>
        <authorList>
            <person name="Zhang Y."/>
        </authorList>
    </citation>
    <scope>NUCLEOTIDE SEQUENCE</scope>
    <source>
        <strain evidence="10">C1424</strain>
    </source>
</reference>
<keyword evidence="2" id="KW-0813">Transport</keyword>
<dbReference type="InterPro" id="IPR006058">
    <property type="entry name" value="2Fe2S_fd_BS"/>
</dbReference>
<dbReference type="AlphaFoldDB" id="A0A934JVQ5"/>
<evidence type="ECO:0000313" key="11">
    <source>
        <dbReference type="Proteomes" id="UP000628710"/>
    </source>
</evidence>
<evidence type="ECO:0000256" key="4">
    <source>
        <dbReference type="ARBA" id="ARBA00022723"/>
    </source>
</evidence>
<gene>
    <name evidence="10" type="ORF">I8J31_15830</name>
</gene>
<name>A0A934JVQ5_9GAMM</name>
<dbReference type="InterPro" id="IPR001041">
    <property type="entry name" value="2Fe-2S_ferredoxin-type"/>
</dbReference>
<dbReference type="PROSITE" id="PS00197">
    <property type="entry name" value="2FE2S_FER_1"/>
    <property type="match status" value="1"/>
</dbReference>
<evidence type="ECO:0000256" key="8">
    <source>
        <dbReference type="ARBA" id="ARBA00034078"/>
    </source>
</evidence>
<keyword evidence="11" id="KW-1185">Reference proteome</keyword>
<protein>
    <submittedName>
        <fullName evidence="10">2Fe-2S iron-sulfur cluster binding domain-containing protein</fullName>
    </submittedName>
</protein>
<keyword evidence="3" id="KW-0001">2Fe-2S</keyword>
<evidence type="ECO:0000256" key="2">
    <source>
        <dbReference type="ARBA" id="ARBA00022448"/>
    </source>
</evidence>
<dbReference type="Pfam" id="PF00111">
    <property type="entry name" value="Fer2"/>
    <property type="match status" value="1"/>
</dbReference>
<dbReference type="InterPro" id="IPR036010">
    <property type="entry name" value="2Fe-2S_ferredoxin-like_sf"/>
</dbReference>
<dbReference type="InterPro" id="IPR012675">
    <property type="entry name" value="Beta-grasp_dom_sf"/>
</dbReference>
<keyword evidence="6" id="KW-0408">Iron</keyword>
<evidence type="ECO:0000256" key="6">
    <source>
        <dbReference type="ARBA" id="ARBA00023004"/>
    </source>
</evidence>
<feature type="domain" description="2Fe-2S ferredoxin-type" evidence="9">
    <location>
        <begin position="17"/>
        <end position="99"/>
    </location>
</feature>
<dbReference type="GO" id="GO:0046872">
    <property type="term" value="F:metal ion binding"/>
    <property type="evidence" value="ECO:0007669"/>
    <property type="project" value="UniProtKB-KW"/>
</dbReference>
<proteinExistence type="inferred from homology"/>
<comment type="similarity">
    <text evidence="1">Belongs to the 2Fe2S plant-type ferredoxin family.</text>
</comment>
<dbReference type="GO" id="GO:0051537">
    <property type="term" value="F:2 iron, 2 sulfur cluster binding"/>
    <property type="evidence" value="ECO:0007669"/>
    <property type="project" value="UniProtKB-KW"/>
</dbReference>
<keyword evidence="4" id="KW-0479">Metal-binding</keyword>
<dbReference type="SUPFAM" id="SSF54292">
    <property type="entry name" value="2Fe-2S ferredoxin-like"/>
    <property type="match status" value="1"/>
</dbReference>
<keyword evidence="7" id="KW-0411">Iron-sulfur</keyword>
<organism evidence="10 11">
    <name type="scientific">Marinomonas transparens</name>
    <dbReference type="NCBI Taxonomy" id="2795388"/>
    <lineage>
        <taxon>Bacteria</taxon>
        <taxon>Pseudomonadati</taxon>
        <taxon>Pseudomonadota</taxon>
        <taxon>Gammaproteobacteria</taxon>
        <taxon>Oceanospirillales</taxon>
        <taxon>Oceanospirillaceae</taxon>
        <taxon>Marinomonas</taxon>
    </lineage>
</organism>
<evidence type="ECO:0000256" key="3">
    <source>
        <dbReference type="ARBA" id="ARBA00022714"/>
    </source>
</evidence>
<comment type="caution">
    <text evidence="10">The sequence shown here is derived from an EMBL/GenBank/DDBJ whole genome shotgun (WGS) entry which is preliminary data.</text>
</comment>
<dbReference type="Gene3D" id="3.10.20.30">
    <property type="match status" value="1"/>
</dbReference>
<evidence type="ECO:0000256" key="7">
    <source>
        <dbReference type="ARBA" id="ARBA00023014"/>
    </source>
</evidence>
<dbReference type="EMBL" id="JAEMNX010000021">
    <property type="protein sequence ID" value="MBJ7539147.1"/>
    <property type="molecule type" value="Genomic_DNA"/>
</dbReference>
<dbReference type="Proteomes" id="UP000628710">
    <property type="component" value="Unassembled WGS sequence"/>
</dbReference>
<dbReference type="PROSITE" id="PS51085">
    <property type="entry name" value="2FE2S_FER_2"/>
    <property type="match status" value="1"/>
</dbReference>
<evidence type="ECO:0000256" key="5">
    <source>
        <dbReference type="ARBA" id="ARBA00022982"/>
    </source>
</evidence>
<dbReference type="NCBIfam" id="NF007985">
    <property type="entry name" value="PRK10713.1"/>
    <property type="match status" value="1"/>
</dbReference>
<evidence type="ECO:0000313" key="10">
    <source>
        <dbReference type="EMBL" id="MBJ7539147.1"/>
    </source>
</evidence>
<keyword evidence="5" id="KW-0249">Electron transport</keyword>
<accession>A0A934JVQ5</accession>
<dbReference type="PANTHER" id="PTHR43112:SF3">
    <property type="entry name" value="FERREDOXIN-2, CHLOROPLASTIC"/>
    <property type="match status" value="1"/>
</dbReference>
<dbReference type="RefSeq" id="WP_199469607.1">
    <property type="nucleotide sequence ID" value="NZ_JAEMNX010000021.1"/>
</dbReference>
<evidence type="ECO:0000259" key="9">
    <source>
        <dbReference type="PROSITE" id="PS51085"/>
    </source>
</evidence>
<dbReference type="PANTHER" id="PTHR43112">
    <property type="entry name" value="FERREDOXIN"/>
    <property type="match status" value="1"/>
</dbReference>
<comment type="cofactor">
    <cofactor evidence="8">
        <name>[2Fe-2S] cluster</name>
        <dbReference type="ChEBI" id="CHEBI:190135"/>
    </cofactor>
</comment>
<sequence>MTSTSKQTSLQRSEKVHRVLLGKQQILVTEDEPLLAQLERAGIHVEYQCREGYCSSCSIKLLWGHVSYPSEPLAWVQSGYLLACCAIVKSDIEIAFFAN</sequence>